<feature type="non-terminal residue" evidence="1">
    <location>
        <position position="65"/>
    </location>
</feature>
<accession>A0AAD8A5E7</accession>
<dbReference type="EMBL" id="JASPKZ010003795">
    <property type="protein sequence ID" value="KAJ9592955.1"/>
    <property type="molecule type" value="Genomic_DNA"/>
</dbReference>
<gene>
    <name evidence="1" type="ORF">L9F63_015379</name>
</gene>
<evidence type="ECO:0000313" key="1">
    <source>
        <dbReference type="EMBL" id="KAJ9592955.1"/>
    </source>
</evidence>
<protein>
    <submittedName>
        <fullName evidence="1">Uncharacterized protein</fullName>
    </submittedName>
</protein>
<dbReference type="AlphaFoldDB" id="A0AAD8A5E7"/>
<sequence>NIEFFPYFAFLLVEFLQEVLFIYKSQREKLTSLRVALKSFSAGNCLRSVLNGNVDYFVFASIVWE</sequence>
<proteinExistence type="predicted"/>
<dbReference type="Proteomes" id="UP001233999">
    <property type="component" value="Unassembled WGS sequence"/>
</dbReference>
<organism evidence="1 2">
    <name type="scientific">Diploptera punctata</name>
    <name type="common">Pacific beetle cockroach</name>
    <dbReference type="NCBI Taxonomy" id="6984"/>
    <lineage>
        <taxon>Eukaryota</taxon>
        <taxon>Metazoa</taxon>
        <taxon>Ecdysozoa</taxon>
        <taxon>Arthropoda</taxon>
        <taxon>Hexapoda</taxon>
        <taxon>Insecta</taxon>
        <taxon>Pterygota</taxon>
        <taxon>Neoptera</taxon>
        <taxon>Polyneoptera</taxon>
        <taxon>Dictyoptera</taxon>
        <taxon>Blattodea</taxon>
        <taxon>Blaberoidea</taxon>
        <taxon>Blaberidae</taxon>
        <taxon>Diplopterinae</taxon>
        <taxon>Diploptera</taxon>
    </lineage>
</organism>
<name>A0AAD8A5E7_DIPPU</name>
<comment type="caution">
    <text evidence="1">The sequence shown here is derived from an EMBL/GenBank/DDBJ whole genome shotgun (WGS) entry which is preliminary data.</text>
</comment>
<reference evidence="1" key="1">
    <citation type="journal article" date="2023" name="IScience">
        <title>Live-bearing cockroach genome reveals convergent evolutionary mechanisms linked to viviparity in insects and beyond.</title>
        <authorList>
            <person name="Fouks B."/>
            <person name="Harrison M.C."/>
            <person name="Mikhailova A.A."/>
            <person name="Marchal E."/>
            <person name="English S."/>
            <person name="Carruthers M."/>
            <person name="Jennings E.C."/>
            <person name="Chiamaka E.L."/>
            <person name="Frigard R.A."/>
            <person name="Pippel M."/>
            <person name="Attardo G.M."/>
            <person name="Benoit J.B."/>
            <person name="Bornberg-Bauer E."/>
            <person name="Tobe S.S."/>
        </authorList>
    </citation>
    <scope>NUCLEOTIDE SEQUENCE</scope>
    <source>
        <strain evidence="1">Stay&amp;Tobe</strain>
    </source>
</reference>
<evidence type="ECO:0000313" key="2">
    <source>
        <dbReference type="Proteomes" id="UP001233999"/>
    </source>
</evidence>
<reference evidence="1" key="2">
    <citation type="submission" date="2023-05" db="EMBL/GenBank/DDBJ databases">
        <authorList>
            <person name="Fouks B."/>
        </authorList>
    </citation>
    <scope>NUCLEOTIDE SEQUENCE</scope>
    <source>
        <strain evidence="1">Stay&amp;Tobe</strain>
        <tissue evidence="1">Testes</tissue>
    </source>
</reference>
<keyword evidence="2" id="KW-1185">Reference proteome</keyword>
<feature type="non-terminal residue" evidence="1">
    <location>
        <position position="1"/>
    </location>
</feature>